<comment type="caution">
    <text evidence="1">The sequence shown here is derived from an EMBL/GenBank/DDBJ whole genome shotgun (WGS) entry which is preliminary data.</text>
</comment>
<dbReference type="Gene3D" id="3.40.50.20">
    <property type="match status" value="1"/>
</dbReference>
<protein>
    <submittedName>
        <fullName evidence="1">Uncharacterized protein</fullName>
    </submittedName>
</protein>
<dbReference type="RefSeq" id="WP_380054763.1">
    <property type="nucleotide sequence ID" value="NZ_JBHSWB010000001.1"/>
</dbReference>
<organism evidence="1 2">
    <name type="scientific">Deinococcus multiflagellatus</name>
    <dbReference type="NCBI Taxonomy" id="1656887"/>
    <lineage>
        <taxon>Bacteria</taxon>
        <taxon>Thermotogati</taxon>
        <taxon>Deinococcota</taxon>
        <taxon>Deinococci</taxon>
        <taxon>Deinococcales</taxon>
        <taxon>Deinococcaceae</taxon>
        <taxon>Deinococcus</taxon>
    </lineage>
</organism>
<proteinExistence type="predicted"/>
<name>A0ABW1ZKE1_9DEIO</name>
<evidence type="ECO:0000313" key="1">
    <source>
        <dbReference type="EMBL" id="MFC6659977.1"/>
    </source>
</evidence>
<keyword evidence="2" id="KW-1185">Reference proteome</keyword>
<gene>
    <name evidence="1" type="ORF">ACFP90_06145</name>
</gene>
<sequence length="138" mass="15319">MPHPHILLLTLHDPTEFAFPAWLPGLPPGALSLVLDRDSVTADDLTALAADPAYGFVRAYPNYLNNGNVYADLDALHRTRPVTHILAFGEDDVLRAARLRERWGLPGQGWPAPRPSATRCWPAPRCRRRGCRPTRAPP</sequence>
<dbReference type="Proteomes" id="UP001596317">
    <property type="component" value="Unassembled WGS sequence"/>
</dbReference>
<dbReference type="EMBL" id="JBHSWB010000001">
    <property type="protein sequence ID" value="MFC6659977.1"/>
    <property type="molecule type" value="Genomic_DNA"/>
</dbReference>
<accession>A0ABW1ZKE1</accession>
<evidence type="ECO:0000313" key="2">
    <source>
        <dbReference type="Proteomes" id="UP001596317"/>
    </source>
</evidence>
<reference evidence="2" key="1">
    <citation type="journal article" date="2019" name="Int. J. Syst. Evol. Microbiol.">
        <title>The Global Catalogue of Microorganisms (GCM) 10K type strain sequencing project: providing services to taxonomists for standard genome sequencing and annotation.</title>
        <authorList>
            <consortium name="The Broad Institute Genomics Platform"/>
            <consortium name="The Broad Institute Genome Sequencing Center for Infectious Disease"/>
            <person name="Wu L."/>
            <person name="Ma J."/>
        </authorList>
    </citation>
    <scope>NUCLEOTIDE SEQUENCE [LARGE SCALE GENOMIC DNA]</scope>
    <source>
        <strain evidence="2">CCUG 63830</strain>
    </source>
</reference>